<dbReference type="EMBL" id="AUZY01001482">
    <property type="protein sequence ID" value="EQD74751.1"/>
    <property type="molecule type" value="Genomic_DNA"/>
</dbReference>
<reference evidence="1" key="2">
    <citation type="journal article" date="2014" name="ISME J.">
        <title>Microbial stratification in low pH oxic and suboxic macroscopic growths along an acid mine drainage.</title>
        <authorList>
            <person name="Mendez-Garcia C."/>
            <person name="Mesa V."/>
            <person name="Sprenger R.R."/>
            <person name="Richter M."/>
            <person name="Diez M.S."/>
            <person name="Solano J."/>
            <person name="Bargiela R."/>
            <person name="Golyshina O.V."/>
            <person name="Manteca A."/>
            <person name="Ramos J.L."/>
            <person name="Gallego J.R."/>
            <person name="Llorente I."/>
            <person name="Martins Dos Santos V.A."/>
            <person name="Jensen O.N."/>
            <person name="Pelaez A.I."/>
            <person name="Sanchez J."/>
            <person name="Ferrer M."/>
        </authorList>
    </citation>
    <scope>NUCLEOTIDE SEQUENCE</scope>
</reference>
<proteinExistence type="predicted"/>
<dbReference type="InterPro" id="IPR012340">
    <property type="entry name" value="NA-bd_OB-fold"/>
</dbReference>
<gene>
    <name evidence="1" type="ORF">B1B_02490</name>
</gene>
<comment type="caution">
    <text evidence="1">The sequence shown here is derived from an EMBL/GenBank/DDBJ whole genome shotgun (WGS) entry which is preliminary data.</text>
</comment>
<name>T1BPK4_9ZZZZ</name>
<protein>
    <submittedName>
        <fullName evidence="1">Protein containing DUF35</fullName>
    </submittedName>
</protein>
<feature type="non-terminal residue" evidence="1">
    <location>
        <position position="237"/>
    </location>
</feature>
<dbReference type="AlphaFoldDB" id="T1BPK4"/>
<reference evidence="1" key="1">
    <citation type="submission" date="2013-08" db="EMBL/GenBank/DDBJ databases">
        <authorList>
            <person name="Mendez C."/>
            <person name="Richter M."/>
            <person name="Ferrer M."/>
            <person name="Sanchez J."/>
        </authorList>
    </citation>
    <scope>NUCLEOTIDE SEQUENCE</scope>
</reference>
<evidence type="ECO:0000313" key="1">
    <source>
        <dbReference type="EMBL" id="EQD74751.1"/>
    </source>
</evidence>
<organism evidence="1">
    <name type="scientific">mine drainage metagenome</name>
    <dbReference type="NCBI Taxonomy" id="410659"/>
    <lineage>
        <taxon>unclassified sequences</taxon>
        <taxon>metagenomes</taxon>
        <taxon>ecological metagenomes</taxon>
    </lineage>
</organism>
<accession>T1BPK4</accession>
<sequence>MDPWIPELLGHPVTIVRHDGQPEGLVAAVQAALGENLGAHVILAVDTPASGPGTPSGAVAVGLLIGSGTGIEIAGSPGSSSLAPEIPSVRGVGVPRRTGPAFALHSRFAGARAPEAHPGAAGAVRFDGIEFRPTRPIEWAGDWAGGPEPSLPYDATRRATTGMDRLFAVSEGAYVPRPRYVENLPSRWRFVAVRCGQCQSITFPARGSCRACHRADRLERIELPLHGGTVLASTVVA</sequence>
<dbReference type="SUPFAM" id="SSF50249">
    <property type="entry name" value="Nucleic acid-binding proteins"/>
    <property type="match status" value="1"/>
</dbReference>